<evidence type="ECO:0000256" key="1">
    <source>
        <dbReference type="ARBA" id="ARBA00022737"/>
    </source>
</evidence>
<dbReference type="Pfam" id="PF01535">
    <property type="entry name" value="PPR"/>
    <property type="match status" value="2"/>
</dbReference>
<name>A0A9Q0K9R9_9MAGN</name>
<comment type="caution">
    <text evidence="2">The sequence shown here is derived from an EMBL/GenBank/DDBJ whole genome shotgun (WGS) entry which is preliminary data.</text>
</comment>
<dbReference type="AlphaFoldDB" id="A0A9Q0K9R9"/>
<dbReference type="InterPro" id="IPR046960">
    <property type="entry name" value="PPR_At4g14850-like_plant"/>
</dbReference>
<reference evidence="2" key="1">
    <citation type="journal article" date="2023" name="Plant J.">
        <title>The genome of the king protea, Protea cynaroides.</title>
        <authorList>
            <person name="Chang J."/>
            <person name="Duong T.A."/>
            <person name="Schoeman C."/>
            <person name="Ma X."/>
            <person name="Roodt D."/>
            <person name="Barker N."/>
            <person name="Li Z."/>
            <person name="Van de Peer Y."/>
            <person name="Mizrachi E."/>
        </authorList>
    </citation>
    <scope>NUCLEOTIDE SEQUENCE</scope>
    <source>
        <tissue evidence="2">Young leaves</tissue>
    </source>
</reference>
<dbReference type="InterPro" id="IPR011990">
    <property type="entry name" value="TPR-like_helical_dom_sf"/>
</dbReference>
<evidence type="ECO:0000313" key="2">
    <source>
        <dbReference type="EMBL" id="KAJ4966521.1"/>
    </source>
</evidence>
<dbReference type="OrthoDB" id="185373at2759"/>
<proteinExistence type="predicted"/>
<keyword evidence="3" id="KW-1185">Reference proteome</keyword>
<dbReference type="InterPro" id="IPR002885">
    <property type="entry name" value="PPR_rpt"/>
</dbReference>
<dbReference type="EMBL" id="JAMYWD010000007">
    <property type="protein sequence ID" value="KAJ4966521.1"/>
    <property type="molecule type" value="Genomic_DNA"/>
</dbReference>
<evidence type="ECO:0008006" key="4">
    <source>
        <dbReference type="Google" id="ProtNLM"/>
    </source>
</evidence>
<evidence type="ECO:0000313" key="3">
    <source>
        <dbReference type="Proteomes" id="UP001141806"/>
    </source>
</evidence>
<dbReference type="Gene3D" id="1.25.40.10">
    <property type="entry name" value="Tetratricopeptide repeat domain"/>
    <property type="match status" value="1"/>
</dbReference>
<dbReference type="GO" id="GO:0009451">
    <property type="term" value="P:RNA modification"/>
    <property type="evidence" value="ECO:0007669"/>
    <property type="project" value="InterPro"/>
</dbReference>
<dbReference type="Proteomes" id="UP001141806">
    <property type="component" value="Unassembled WGS sequence"/>
</dbReference>
<dbReference type="NCBIfam" id="TIGR00756">
    <property type="entry name" value="PPR"/>
    <property type="match status" value="1"/>
</dbReference>
<sequence length="110" mass="12330">MIHSGIKPEIHGRVIWSGFGPYMPVCNSVIDIYGKCNTLDRSVDLFDEISEKDVSYNAVLGAHAKLGEDMPRAQRLFDHMPDARKECCFLDNECLWDTPNMGLLGQQGSI</sequence>
<dbReference type="PANTHER" id="PTHR47926">
    <property type="entry name" value="PENTATRICOPEPTIDE REPEAT-CONTAINING PROTEIN"/>
    <property type="match status" value="1"/>
</dbReference>
<dbReference type="PANTHER" id="PTHR47926:SF509">
    <property type="entry name" value="(WILD MALAYSIAN BANANA) HYPOTHETICAL PROTEIN"/>
    <property type="match status" value="1"/>
</dbReference>
<gene>
    <name evidence="2" type="ORF">NE237_018370</name>
</gene>
<organism evidence="2 3">
    <name type="scientific">Protea cynaroides</name>
    <dbReference type="NCBI Taxonomy" id="273540"/>
    <lineage>
        <taxon>Eukaryota</taxon>
        <taxon>Viridiplantae</taxon>
        <taxon>Streptophyta</taxon>
        <taxon>Embryophyta</taxon>
        <taxon>Tracheophyta</taxon>
        <taxon>Spermatophyta</taxon>
        <taxon>Magnoliopsida</taxon>
        <taxon>Proteales</taxon>
        <taxon>Proteaceae</taxon>
        <taxon>Protea</taxon>
    </lineage>
</organism>
<accession>A0A9Q0K9R9</accession>
<dbReference type="GO" id="GO:0003723">
    <property type="term" value="F:RNA binding"/>
    <property type="evidence" value="ECO:0007669"/>
    <property type="project" value="InterPro"/>
</dbReference>
<protein>
    <recommendedName>
        <fullName evidence="4">Pentatricopeptide repeat protein</fullName>
    </recommendedName>
</protein>
<keyword evidence="1" id="KW-0677">Repeat</keyword>